<name>A0A0G1Q9L6_9BACT</name>
<protein>
    <submittedName>
        <fullName evidence="2">Cobyrinic acid ac-diamide synthase</fullName>
    </submittedName>
</protein>
<dbReference type="PANTHER" id="PTHR13696:SF52">
    <property type="entry name" value="PARA FAMILY PROTEIN CT_582"/>
    <property type="match status" value="1"/>
</dbReference>
<dbReference type="InterPro" id="IPR027417">
    <property type="entry name" value="P-loop_NTPase"/>
</dbReference>
<proteinExistence type="predicted"/>
<dbReference type="FunFam" id="3.40.50.300:FF:000285">
    <property type="entry name" value="Sporulation initiation inhibitor Soj"/>
    <property type="match status" value="1"/>
</dbReference>
<dbReference type="Gene3D" id="3.40.50.300">
    <property type="entry name" value="P-loop containing nucleotide triphosphate hydrolases"/>
    <property type="match status" value="1"/>
</dbReference>
<evidence type="ECO:0000313" key="3">
    <source>
        <dbReference type="Proteomes" id="UP000034727"/>
    </source>
</evidence>
<dbReference type="Pfam" id="PF13614">
    <property type="entry name" value="AAA_31"/>
    <property type="match status" value="1"/>
</dbReference>
<dbReference type="InterPro" id="IPR025669">
    <property type="entry name" value="AAA_dom"/>
</dbReference>
<dbReference type="SUPFAM" id="SSF52540">
    <property type="entry name" value="P-loop containing nucleoside triphosphate hydrolases"/>
    <property type="match status" value="1"/>
</dbReference>
<dbReference type="PANTHER" id="PTHR13696">
    <property type="entry name" value="P-LOOP CONTAINING NUCLEOSIDE TRIPHOSPHATE HYDROLASE"/>
    <property type="match status" value="1"/>
</dbReference>
<organism evidence="2 3">
    <name type="scientific">Candidatus Jorgensenbacteria bacterium GW2011_GWA2_45_9</name>
    <dbReference type="NCBI Taxonomy" id="1618663"/>
    <lineage>
        <taxon>Bacteria</taxon>
        <taxon>Candidatus Joergenseniibacteriota</taxon>
    </lineage>
</organism>
<dbReference type="EMBL" id="LCLJ01000025">
    <property type="protein sequence ID" value="KKU14423.1"/>
    <property type="molecule type" value="Genomic_DNA"/>
</dbReference>
<dbReference type="InterPro" id="IPR050678">
    <property type="entry name" value="DNA_Partitioning_ATPase"/>
</dbReference>
<reference evidence="2 3" key="1">
    <citation type="journal article" date="2015" name="Nature">
        <title>rRNA introns, odd ribosomes, and small enigmatic genomes across a large radiation of phyla.</title>
        <authorList>
            <person name="Brown C.T."/>
            <person name="Hug L.A."/>
            <person name="Thomas B.C."/>
            <person name="Sharon I."/>
            <person name="Castelle C.J."/>
            <person name="Singh A."/>
            <person name="Wilkins M.J."/>
            <person name="Williams K.H."/>
            <person name="Banfield J.F."/>
        </authorList>
    </citation>
    <scope>NUCLEOTIDE SEQUENCE [LARGE SCALE GENOMIC DNA]</scope>
</reference>
<dbReference type="CDD" id="cd02042">
    <property type="entry name" value="ParAB_family"/>
    <property type="match status" value="1"/>
</dbReference>
<sequence length="331" mass="37109">MARVIAVFNQKGGVGKTTTAMNLSGYLSMLGKKTLLIDFDSQFNATVGLGVKHAPEETIYHSIICGKKPSEVIRRTYLAGLDLVPASSDLAGALIEMVEMPEREFLLRKFVNSVRDSYKYIFIDLGPSLNLLTINGLLAADEVIVPVQCEYYSLEGIAQALETIELIQKNLGHPLKIGGALLTMYDKREKLSREIAREIRRRFPFHVYNSEIPRSVALAEAPSFQKPIMLYAPQSPGAIAYEQLANELAGNIPKTELEASLFRKRTYPEELKIEKRFYCENAESVERSDSLETEVHVVSPSAPRFTEDIEPLMLFAYEYTDPDEKASVKSF</sequence>
<dbReference type="Proteomes" id="UP000034727">
    <property type="component" value="Unassembled WGS sequence"/>
</dbReference>
<evidence type="ECO:0000259" key="1">
    <source>
        <dbReference type="Pfam" id="PF13614"/>
    </source>
</evidence>
<accession>A0A0G1Q9L6</accession>
<dbReference type="AlphaFoldDB" id="A0A0G1Q9L6"/>
<evidence type="ECO:0000313" key="2">
    <source>
        <dbReference type="EMBL" id="KKU14423.1"/>
    </source>
</evidence>
<gene>
    <name evidence="2" type="ORF">UX22_C0025G0005</name>
</gene>
<feature type="domain" description="AAA" evidence="1">
    <location>
        <begin position="3"/>
        <end position="177"/>
    </location>
</feature>
<comment type="caution">
    <text evidence="2">The sequence shown here is derived from an EMBL/GenBank/DDBJ whole genome shotgun (WGS) entry which is preliminary data.</text>
</comment>